<dbReference type="PANTHER" id="PTHR30538:SF1">
    <property type="entry name" value="L-LYSINE 2,3-AMINOMUTASE"/>
    <property type="match status" value="1"/>
</dbReference>
<evidence type="ECO:0000313" key="2">
    <source>
        <dbReference type="EMBL" id="CUN43139.1"/>
    </source>
</evidence>
<dbReference type="InterPro" id="IPR003739">
    <property type="entry name" value="Lys_aminomutase/Glu_NH3_mut"/>
</dbReference>
<dbReference type="Gene3D" id="3.20.20.70">
    <property type="entry name" value="Aldolase class I"/>
    <property type="match status" value="1"/>
</dbReference>
<sequence length="323" mass="37579">MGKTLRNILKAVYKMAVRKRNANLHRAEGEKYAELQRVRLGSRLPVYLPMRINDELLEILREFKEKASAVGVSQFLIQTHFQTPLEVTPEAREAIRKILAAGWTITNQLVYNVAASRRGHTAKLRKVLNGLGVLCYYTFSVKGFEENYAVFTPNSRSLQEKEEEKVWGKLSAEQEKEFLNLLRNSKDRAAAVQRFCTFHQIPFVATDRNVLNLPGIGKSMTFVTIGMTKEGKRILEFDHDPTRQHSPIIHQMKKIYIKENKSIWQYMLQLQEMGEKKEEYASLWKYMEGETEHRFPLYNYPDPGFRITEKYSHLSVVDNKSIC</sequence>
<accession>A0A173WU70</accession>
<dbReference type="EMBL" id="CYZI01000001">
    <property type="protein sequence ID" value="CUN43139.1"/>
    <property type="molecule type" value="Genomic_DNA"/>
</dbReference>
<dbReference type="GO" id="GO:0050066">
    <property type="term" value="F:L-lysine 2,3-aminomutase activity"/>
    <property type="evidence" value="ECO:0007669"/>
    <property type="project" value="UniProtKB-EC"/>
</dbReference>
<keyword evidence="1" id="KW-0004">4Fe-4S</keyword>
<dbReference type="Proteomes" id="UP000095333">
    <property type="component" value="Unassembled WGS sequence"/>
</dbReference>
<dbReference type="AlphaFoldDB" id="A0A173WU70"/>
<keyword evidence="1" id="KW-0408">Iron</keyword>
<keyword evidence="1" id="KW-0479">Metal-binding</keyword>
<evidence type="ECO:0000313" key="3">
    <source>
        <dbReference type="Proteomes" id="UP000095333"/>
    </source>
</evidence>
<keyword evidence="1" id="KW-0411">Iron-sulfur</keyword>
<gene>
    <name evidence="2" type="primary">kamA</name>
    <name evidence="2" type="ORF">ERS852457_00180</name>
</gene>
<dbReference type="GO" id="GO:0051539">
    <property type="term" value="F:4 iron, 4 sulfur cluster binding"/>
    <property type="evidence" value="ECO:0007669"/>
    <property type="project" value="UniProtKB-KW"/>
</dbReference>
<protein>
    <submittedName>
        <fullName evidence="2">L-lysine 2,3-aminomutase</fullName>
        <ecNumber evidence="2">5.4.3.2</ecNumber>
    </submittedName>
</protein>
<keyword evidence="2" id="KW-0413">Isomerase</keyword>
<reference evidence="2 3" key="1">
    <citation type="submission" date="2015-09" db="EMBL/GenBank/DDBJ databases">
        <authorList>
            <consortium name="Pathogen Informatics"/>
        </authorList>
    </citation>
    <scope>NUCLEOTIDE SEQUENCE [LARGE SCALE GENOMIC DNA]</scope>
    <source>
        <strain evidence="2 3">2789STDY5834842</strain>
    </source>
</reference>
<organism evidence="2 3">
    <name type="scientific">Phocaeicola vulgatus</name>
    <name type="common">Bacteroides vulgatus</name>
    <dbReference type="NCBI Taxonomy" id="821"/>
    <lineage>
        <taxon>Bacteria</taxon>
        <taxon>Pseudomonadati</taxon>
        <taxon>Bacteroidota</taxon>
        <taxon>Bacteroidia</taxon>
        <taxon>Bacteroidales</taxon>
        <taxon>Bacteroidaceae</taxon>
        <taxon>Phocaeicola</taxon>
    </lineage>
</organism>
<dbReference type="PANTHER" id="PTHR30538">
    <property type="entry name" value="LYSINE 2,3-AMINOMUTASE-RELATED"/>
    <property type="match status" value="1"/>
</dbReference>
<dbReference type="EC" id="5.4.3.2" evidence="2"/>
<proteinExistence type="predicted"/>
<name>A0A173WU70_PHOVU</name>
<evidence type="ECO:0000256" key="1">
    <source>
        <dbReference type="ARBA" id="ARBA00022485"/>
    </source>
</evidence>
<dbReference type="InterPro" id="IPR013785">
    <property type="entry name" value="Aldolase_TIM"/>
</dbReference>